<evidence type="ECO:0000313" key="2">
    <source>
        <dbReference type="EMBL" id="TNN37814.1"/>
    </source>
</evidence>
<dbReference type="EMBL" id="SRLO01001438">
    <property type="protein sequence ID" value="TNN37814.1"/>
    <property type="molecule type" value="Genomic_DNA"/>
</dbReference>
<dbReference type="AlphaFoldDB" id="A0A4Z2FAI5"/>
<sequence>MATERQRVKASTGPHVVRRGSHSSLSSSTSKMRVALGGMTPGWPVAPSSPTCATPSSQPLMTSLRPILNLKGLFRSLEESNFFPFCSIPDAKEKREITLAKVEVN</sequence>
<protein>
    <submittedName>
        <fullName evidence="2">Uncharacterized protein</fullName>
    </submittedName>
</protein>
<organism evidence="2 3">
    <name type="scientific">Liparis tanakae</name>
    <name type="common">Tanaka's snailfish</name>
    <dbReference type="NCBI Taxonomy" id="230148"/>
    <lineage>
        <taxon>Eukaryota</taxon>
        <taxon>Metazoa</taxon>
        <taxon>Chordata</taxon>
        <taxon>Craniata</taxon>
        <taxon>Vertebrata</taxon>
        <taxon>Euteleostomi</taxon>
        <taxon>Actinopterygii</taxon>
        <taxon>Neopterygii</taxon>
        <taxon>Teleostei</taxon>
        <taxon>Neoteleostei</taxon>
        <taxon>Acanthomorphata</taxon>
        <taxon>Eupercaria</taxon>
        <taxon>Perciformes</taxon>
        <taxon>Cottioidei</taxon>
        <taxon>Cottales</taxon>
        <taxon>Liparidae</taxon>
        <taxon>Liparis</taxon>
    </lineage>
</organism>
<evidence type="ECO:0000256" key="1">
    <source>
        <dbReference type="SAM" id="MobiDB-lite"/>
    </source>
</evidence>
<reference evidence="2 3" key="1">
    <citation type="submission" date="2019-03" db="EMBL/GenBank/DDBJ databases">
        <title>First draft genome of Liparis tanakae, snailfish: a comprehensive survey of snailfish specific genes.</title>
        <authorList>
            <person name="Kim W."/>
            <person name="Song I."/>
            <person name="Jeong J.-H."/>
            <person name="Kim D."/>
            <person name="Kim S."/>
            <person name="Ryu S."/>
            <person name="Song J.Y."/>
            <person name="Lee S.K."/>
        </authorList>
    </citation>
    <scope>NUCLEOTIDE SEQUENCE [LARGE SCALE GENOMIC DNA]</scope>
    <source>
        <tissue evidence="2">Muscle</tissue>
    </source>
</reference>
<evidence type="ECO:0000313" key="3">
    <source>
        <dbReference type="Proteomes" id="UP000314294"/>
    </source>
</evidence>
<dbReference type="OrthoDB" id="1902587at2759"/>
<feature type="compositionally biased region" description="Low complexity" evidence="1">
    <location>
        <begin position="45"/>
        <end position="57"/>
    </location>
</feature>
<dbReference type="Proteomes" id="UP000314294">
    <property type="component" value="Unassembled WGS sequence"/>
</dbReference>
<gene>
    <name evidence="2" type="ORF">EYF80_052027</name>
</gene>
<accession>A0A4Z2FAI5</accession>
<feature type="region of interest" description="Disordered" evidence="1">
    <location>
        <begin position="1"/>
        <end position="57"/>
    </location>
</feature>
<keyword evidence="3" id="KW-1185">Reference proteome</keyword>
<comment type="caution">
    <text evidence="2">The sequence shown here is derived from an EMBL/GenBank/DDBJ whole genome shotgun (WGS) entry which is preliminary data.</text>
</comment>
<name>A0A4Z2FAI5_9TELE</name>
<proteinExistence type="predicted"/>